<accession>A0A5B8YCG3</accession>
<dbReference type="Proteomes" id="UP000315995">
    <property type="component" value="Chromosome"/>
</dbReference>
<keyword evidence="5 10" id="KW-0436">Ligase</keyword>
<dbReference type="InterPro" id="IPR014729">
    <property type="entry name" value="Rossmann-like_a/b/a_fold"/>
</dbReference>
<dbReference type="InterPro" id="IPR033910">
    <property type="entry name" value="GluRS_core"/>
</dbReference>
<dbReference type="HAMAP" id="MF_00022">
    <property type="entry name" value="Glu_tRNA_synth_type1"/>
    <property type="match status" value="1"/>
</dbReference>
<feature type="domain" description="Glutamyl/glutaminyl-tRNA synthetase class Ib catalytic" evidence="11">
    <location>
        <begin position="3"/>
        <end position="302"/>
    </location>
</feature>
<reference evidence="13 14" key="1">
    <citation type="submission" date="2019-06" db="EMBL/GenBank/DDBJ databases">
        <title>Persicimonas caeni gen. nov., sp. nov., a predatory bacterium isolated from solar saltern.</title>
        <authorList>
            <person name="Wang S."/>
        </authorList>
    </citation>
    <scope>NUCLEOTIDE SEQUENCE [LARGE SCALE GENOMIC DNA]</scope>
    <source>
        <strain evidence="13 14">YN101</strain>
    </source>
</reference>
<dbReference type="Gene3D" id="3.40.50.620">
    <property type="entry name" value="HUPs"/>
    <property type="match status" value="1"/>
</dbReference>
<keyword evidence="4 10" id="KW-0963">Cytoplasm</keyword>
<dbReference type="InterPro" id="IPR001412">
    <property type="entry name" value="aa-tRNA-synth_I_CS"/>
</dbReference>
<dbReference type="InterPro" id="IPR020751">
    <property type="entry name" value="aa-tRNA-synth_I_codon-bd_sub2"/>
</dbReference>
<dbReference type="PROSITE" id="PS00178">
    <property type="entry name" value="AA_TRNA_LIGASE_I"/>
    <property type="match status" value="1"/>
</dbReference>
<dbReference type="InterPro" id="IPR008925">
    <property type="entry name" value="aa_tRNA-synth_I_cd-bd_sf"/>
</dbReference>
<dbReference type="GO" id="GO:0004818">
    <property type="term" value="F:glutamate-tRNA ligase activity"/>
    <property type="evidence" value="ECO:0007669"/>
    <property type="project" value="UniProtKB-UniRule"/>
</dbReference>
<keyword evidence="9 10" id="KW-0030">Aminoacyl-tRNA synthetase</keyword>
<dbReference type="GO" id="GO:0008270">
    <property type="term" value="F:zinc ion binding"/>
    <property type="evidence" value="ECO:0007669"/>
    <property type="project" value="InterPro"/>
</dbReference>
<dbReference type="Pfam" id="PF19269">
    <property type="entry name" value="Anticodon_2"/>
    <property type="match status" value="1"/>
</dbReference>
<dbReference type="GO" id="GO:0006424">
    <property type="term" value="P:glutamyl-tRNA aminoacylation"/>
    <property type="evidence" value="ECO:0007669"/>
    <property type="project" value="UniProtKB-UniRule"/>
</dbReference>
<dbReference type="OrthoDB" id="9807503at2"/>
<comment type="subcellular location">
    <subcellularLocation>
        <location evidence="1 10">Cytoplasm</location>
    </subcellularLocation>
</comment>
<evidence type="ECO:0000313" key="14">
    <source>
        <dbReference type="Proteomes" id="UP000315995"/>
    </source>
</evidence>
<dbReference type="InterPro" id="IPR020752">
    <property type="entry name" value="Glu-tRNA-synth_I_codon-bd_sub1"/>
</dbReference>
<dbReference type="InterPro" id="IPR049940">
    <property type="entry name" value="GluQ/Sye"/>
</dbReference>
<feature type="domain" description="Aminoacyl-tRNA synthetase class I anticodon-binding" evidence="12">
    <location>
        <begin position="315"/>
        <end position="455"/>
    </location>
</feature>
<evidence type="ECO:0000256" key="2">
    <source>
        <dbReference type="ARBA" id="ARBA00007894"/>
    </source>
</evidence>
<evidence type="ECO:0000256" key="5">
    <source>
        <dbReference type="ARBA" id="ARBA00022598"/>
    </source>
</evidence>
<dbReference type="InterPro" id="IPR000924">
    <property type="entry name" value="Glu/Gln-tRNA-synth"/>
</dbReference>
<evidence type="ECO:0000256" key="4">
    <source>
        <dbReference type="ARBA" id="ARBA00022490"/>
    </source>
</evidence>
<dbReference type="GO" id="GO:0005524">
    <property type="term" value="F:ATP binding"/>
    <property type="evidence" value="ECO:0007669"/>
    <property type="project" value="UniProtKB-UniRule"/>
</dbReference>
<dbReference type="Gene3D" id="1.10.10.350">
    <property type="match status" value="1"/>
</dbReference>
<keyword evidence="7 10" id="KW-0067">ATP-binding</keyword>
<comment type="function">
    <text evidence="10">Catalyzes the attachment of glutamate to tRNA(Glu) in a two-step reaction: glutamate is first activated by ATP to form Glu-AMP and then transferred to the acceptor end of tRNA(Glu).</text>
</comment>
<dbReference type="CDD" id="cd00808">
    <property type="entry name" value="GluRS_core"/>
    <property type="match status" value="1"/>
</dbReference>
<sequence>MSVRVRFAPSNTGFLHMGNARTALFNYLYARHNDGTFILRIEDTDLERSEERYTDAILEAMEWMGMEADEGPFFQTKRMDYYKEKVDDLLEKGLAYKCFATKEELEERRQEALESGGDLSSYSRIWRDCDPSEHPEDQPYVVRFKSPLEGELTIDDLVQGEVTVSATELDDFIILRSDGSPTYNFTVVCDDVAMEITHVIRGDDHLNNAFRQLPVYEALGAEPPTFGHVPLVAGLSKRKGSTSVPEYRAQGYLREAVNNYLARLGWSHGDQELFSMDELIEFFDFDHVGKSASQFDVKKFQWVNSEWMKRLEPAELAERWKPFLEEAGLEVNDKVADVAAEMRERAKTLVEMTEKSSYFFTDDIERDEGAVDKWLKGKYADAFDDLVDELEGLDEWTSDNIDTVYRSMCDKHDMGLKHFAQPTRVCLTGNTSSPGVFTTVYLVGRERAIARLKDGLAVMKERAE</sequence>
<evidence type="ECO:0000256" key="3">
    <source>
        <dbReference type="ARBA" id="ARBA00011245"/>
    </source>
</evidence>
<dbReference type="FunFam" id="3.40.50.620:FF:000007">
    <property type="entry name" value="Glutamate--tRNA ligase"/>
    <property type="match status" value="1"/>
</dbReference>
<dbReference type="PANTHER" id="PTHR43311">
    <property type="entry name" value="GLUTAMATE--TRNA LIGASE"/>
    <property type="match status" value="1"/>
</dbReference>
<dbReference type="RefSeq" id="WP_141200868.1">
    <property type="nucleotide sequence ID" value="NZ_CP041186.1"/>
</dbReference>
<dbReference type="InterPro" id="IPR020058">
    <property type="entry name" value="Glu/Gln-tRNA-synth_Ib_cat-dom"/>
</dbReference>
<feature type="binding site" evidence="10">
    <location>
        <position position="237"/>
    </location>
    <ligand>
        <name>ATP</name>
        <dbReference type="ChEBI" id="CHEBI:30616"/>
    </ligand>
</feature>
<comment type="subunit">
    <text evidence="3 10">Monomer.</text>
</comment>
<comment type="similarity">
    <text evidence="2 10">Belongs to the class-I aminoacyl-tRNA synthetase family. Glutamate--tRNA ligase type 1 subfamily.</text>
</comment>
<evidence type="ECO:0000259" key="11">
    <source>
        <dbReference type="Pfam" id="PF00749"/>
    </source>
</evidence>
<proteinExistence type="inferred from homology"/>
<comment type="caution">
    <text evidence="10">Lacks conserved residue(s) required for the propagation of feature annotation.</text>
</comment>
<evidence type="ECO:0000256" key="6">
    <source>
        <dbReference type="ARBA" id="ARBA00022741"/>
    </source>
</evidence>
<evidence type="ECO:0000259" key="12">
    <source>
        <dbReference type="Pfam" id="PF19269"/>
    </source>
</evidence>
<dbReference type="PRINTS" id="PR00987">
    <property type="entry name" value="TRNASYNTHGLU"/>
</dbReference>
<dbReference type="Gene3D" id="1.10.8.70">
    <property type="entry name" value="Glutamate-tRNA synthetase, class I, anticodon-binding domain 1"/>
    <property type="match status" value="1"/>
</dbReference>
<dbReference type="InterPro" id="IPR004527">
    <property type="entry name" value="Glu-tRNA-ligase_bac/mito"/>
</dbReference>
<evidence type="ECO:0000256" key="8">
    <source>
        <dbReference type="ARBA" id="ARBA00022917"/>
    </source>
</evidence>
<dbReference type="PANTHER" id="PTHR43311:SF2">
    <property type="entry name" value="GLUTAMATE--TRNA LIGASE, MITOCHONDRIAL-RELATED"/>
    <property type="match status" value="1"/>
</dbReference>
<keyword evidence="8 10" id="KW-0648">Protein biosynthesis</keyword>
<comment type="catalytic activity">
    <reaction evidence="10">
        <text>tRNA(Glu) + L-glutamate + ATP = L-glutamyl-tRNA(Glu) + AMP + diphosphate</text>
        <dbReference type="Rhea" id="RHEA:23540"/>
        <dbReference type="Rhea" id="RHEA-COMP:9663"/>
        <dbReference type="Rhea" id="RHEA-COMP:9680"/>
        <dbReference type="ChEBI" id="CHEBI:29985"/>
        <dbReference type="ChEBI" id="CHEBI:30616"/>
        <dbReference type="ChEBI" id="CHEBI:33019"/>
        <dbReference type="ChEBI" id="CHEBI:78442"/>
        <dbReference type="ChEBI" id="CHEBI:78520"/>
        <dbReference type="ChEBI" id="CHEBI:456215"/>
        <dbReference type="EC" id="6.1.1.17"/>
    </reaction>
</comment>
<name>A0A4Y6Q1G1_PERCE</name>
<dbReference type="InterPro" id="IPR045462">
    <property type="entry name" value="aa-tRNA-synth_I_cd-bd"/>
</dbReference>
<keyword evidence="6 10" id="KW-0547">Nucleotide-binding</keyword>
<keyword evidence="14" id="KW-1185">Reference proteome</keyword>
<evidence type="ECO:0000256" key="1">
    <source>
        <dbReference type="ARBA" id="ARBA00004496"/>
    </source>
</evidence>
<evidence type="ECO:0000256" key="10">
    <source>
        <dbReference type="HAMAP-Rule" id="MF_00022"/>
    </source>
</evidence>
<dbReference type="AlphaFoldDB" id="A0A4Y6Q1G1"/>
<evidence type="ECO:0000256" key="9">
    <source>
        <dbReference type="ARBA" id="ARBA00023146"/>
    </source>
</evidence>
<dbReference type="Pfam" id="PF00749">
    <property type="entry name" value="tRNA-synt_1c"/>
    <property type="match status" value="1"/>
</dbReference>
<organism evidence="13 14">
    <name type="scientific">Persicimonas caeni</name>
    <dbReference type="NCBI Taxonomy" id="2292766"/>
    <lineage>
        <taxon>Bacteria</taxon>
        <taxon>Deltaproteobacteria</taxon>
        <taxon>Bradymonadales</taxon>
        <taxon>Bradymonadaceae</taxon>
        <taxon>Persicimonas</taxon>
    </lineage>
</organism>
<evidence type="ECO:0000256" key="7">
    <source>
        <dbReference type="ARBA" id="ARBA00022840"/>
    </source>
</evidence>
<dbReference type="EMBL" id="CP041186">
    <property type="protein sequence ID" value="QDG54424.1"/>
    <property type="molecule type" value="Genomic_DNA"/>
</dbReference>
<dbReference type="GO" id="GO:0005829">
    <property type="term" value="C:cytosol"/>
    <property type="evidence" value="ECO:0007669"/>
    <property type="project" value="TreeGrafter"/>
</dbReference>
<dbReference type="GO" id="GO:0000049">
    <property type="term" value="F:tRNA binding"/>
    <property type="evidence" value="ECO:0007669"/>
    <property type="project" value="InterPro"/>
</dbReference>
<protein>
    <recommendedName>
        <fullName evidence="10">Glutamate--tRNA ligase</fullName>
        <ecNumber evidence="10">6.1.1.17</ecNumber>
    </recommendedName>
    <alternativeName>
        <fullName evidence="10">Glutamyl-tRNA synthetase</fullName>
        <shortName evidence="10">GluRS</shortName>
    </alternativeName>
</protein>
<dbReference type="SUPFAM" id="SSF48163">
    <property type="entry name" value="An anticodon-binding domain of class I aminoacyl-tRNA synthetases"/>
    <property type="match status" value="1"/>
</dbReference>
<dbReference type="NCBIfam" id="TIGR00464">
    <property type="entry name" value="gltX_bact"/>
    <property type="match status" value="1"/>
</dbReference>
<dbReference type="SUPFAM" id="SSF52374">
    <property type="entry name" value="Nucleotidylyl transferase"/>
    <property type="match status" value="1"/>
</dbReference>
<dbReference type="EC" id="6.1.1.17" evidence="10"/>
<evidence type="ECO:0000313" key="13">
    <source>
        <dbReference type="EMBL" id="QDG54424.1"/>
    </source>
</evidence>
<accession>A0A4Y6Q1G1</accession>
<gene>
    <name evidence="10" type="primary">gltX</name>
    <name evidence="13" type="ORF">FIV42_27870</name>
</gene>